<comment type="caution">
    <text evidence="22">The sequence shown here is derived from an EMBL/GenBank/DDBJ whole genome shotgun (WGS) entry which is preliminary data.</text>
</comment>
<evidence type="ECO:0000259" key="21">
    <source>
        <dbReference type="PROSITE" id="PS51385"/>
    </source>
</evidence>
<evidence type="ECO:0000256" key="8">
    <source>
        <dbReference type="ARBA" id="ARBA00022857"/>
    </source>
</evidence>
<evidence type="ECO:0000256" key="12">
    <source>
        <dbReference type="ARBA" id="ARBA00023239"/>
    </source>
</evidence>
<comment type="caution">
    <text evidence="18">Lacks conserved residue(s) required for the propagation of feature annotation.</text>
</comment>
<dbReference type="EC" id="5.1.99.6" evidence="19"/>
<evidence type="ECO:0000256" key="13">
    <source>
        <dbReference type="ARBA" id="ARBA00023268"/>
    </source>
</evidence>
<dbReference type="InterPro" id="IPR004443">
    <property type="entry name" value="YjeF_N_dom"/>
</dbReference>
<comment type="function">
    <text evidence="18">Catalyzes the epimerization of the S- and R-forms of NAD(P)HX, a damaged form of NAD(P)H that is a result of enzymatic or heat-dependent hydration. This is a prerequisite for the S-specific NAD(P)H-hydrate dehydratase to allow the repair of both epimers of NAD(P)HX.</text>
</comment>
<dbReference type="SUPFAM" id="SSF53613">
    <property type="entry name" value="Ribokinase-like"/>
    <property type="match status" value="1"/>
</dbReference>
<evidence type="ECO:0000256" key="16">
    <source>
        <dbReference type="ARBA" id="ARBA00049209"/>
    </source>
</evidence>
<keyword evidence="23" id="KW-1185">Reference proteome</keyword>
<dbReference type="Proteomes" id="UP001596189">
    <property type="component" value="Unassembled WGS sequence"/>
</dbReference>
<dbReference type="EC" id="4.2.1.136" evidence="19"/>
<feature type="binding site" evidence="17">
    <location>
        <position position="438"/>
    </location>
    <ligand>
        <name>(6S)-NADPHX</name>
        <dbReference type="ChEBI" id="CHEBI:64076"/>
    </ligand>
</feature>
<dbReference type="InterPro" id="IPR029056">
    <property type="entry name" value="Ribokinase-like"/>
</dbReference>
<comment type="similarity">
    <text evidence="4 19">In the C-terminal section; belongs to the NnrD/CARKD family.</text>
</comment>
<keyword evidence="11 18" id="KW-0413">Isomerase</keyword>
<keyword evidence="10 17" id="KW-0520">NAD</keyword>
<evidence type="ECO:0000313" key="23">
    <source>
        <dbReference type="Proteomes" id="UP001596189"/>
    </source>
</evidence>
<comment type="function">
    <text evidence="14 19">Bifunctional enzyme that catalyzes the epimerization of the S- and R-forms of NAD(P)HX and the dehydration of the S-form of NAD(P)HX at the expense of ADP, which is converted to AMP. This allows the repair of both epimers of NAD(P)HX, a damaged form of NAD(P)H that is a result of enzymatic or heat-dependent hydration.</text>
</comment>
<comment type="function">
    <text evidence="17">Catalyzes the dehydration of the S-form of NAD(P)HX at the expense of ADP, which is converted to AMP. Together with NAD(P)HX epimerase, which catalyzes the epimerization of the S- and R-forms, the enzyme allows the repair of both epimers of NAD(P)HX, a damaged form of NAD(P)H that is a result of enzymatic or heat-dependent hydration.</text>
</comment>
<evidence type="ECO:0000256" key="7">
    <source>
        <dbReference type="ARBA" id="ARBA00022840"/>
    </source>
</evidence>
<feature type="binding site" evidence="18">
    <location>
        <position position="167"/>
    </location>
    <ligand>
        <name>K(+)</name>
        <dbReference type="ChEBI" id="CHEBI:29103"/>
    </ligand>
</feature>
<sequence>MRSAVSVEAVRRAERAAMSLLPEGTLMQRAAAGLAAVVVGELSAARGGVYGARVVLLVGAGANGGDALWAGARLRGRGARVDAVLVAGAVHEEGLAGFRAAGGRVHRVADVPDGGLEAGFGDLLGRADVVVDGILGIGGRPGLDDATAALLDLAAPDACVVAVDLPSGVDPDTGAVGSGAVRADVTVTFGVLKAALLLPPAGQHAGRVELVDIGLDPADLTATEVASLDVADLAAAWPWPHAGDDKYRRGVLGVVAGGRGYTGAAVLCTGAAVRSGAGMVRYVGPDEPTALVRARWPEVVPGDGRVQAWVLGPGLDPDAGDGQADRVRDALGTDLPCLVDAGALDLLPPRRDAPTLLTPHAGELARLLTRLGEPTERADVEARPLEHARAAARLTGATVLLKGATTVVVPPGGSPAGGGPVLTQRDGPAWLATAGSGDVLAGVAGTLLAAGLDPLLAGAVAAAVHGRAGALASAGGPLDAGRLLDAVPGAVAALRDWPT</sequence>
<comment type="catalytic activity">
    <reaction evidence="2 18 19">
        <text>(6R)-NADPHX = (6S)-NADPHX</text>
        <dbReference type="Rhea" id="RHEA:32227"/>
        <dbReference type="ChEBI" id="CHEBI:64076"/>
        <dbReference type="ChEBI" id="CHEBI:64077"/>
        <dbReference type="EC" id="5.1.99.6"/>
    </reaction>
</comment>
<feature type="binding site" evidence="18">
    <location>
        <position position="132"/>
    </location>
    <ligand>
        <name>K(+)</name>
        <dbReference type="ChEBI" id="CHEBI:29103"/>
    </ligand>
</feature>
<organism evidence="22 23">
    <name type="scientific">Angustibacter luteus</name>
    <dbReference type="NCBI Taxonomy" id="658456"/>
    <lineage>
        <taxon>Bacteria</taxon>
        <taxon>Bacillati</taxon>
        <taxon>Actinomycetota</taxon>
        <taxon>Actinomycetes</taxon>
        <taxon>Kineosporiales</taxon>
        <taxon>Kineosporiaceae</taxon>
    </lineage>
</organism>
<comment type="similarity">
    <text evidence="18">Belongs to the NnrE/AIBP family.</text>
</comment>
<dbReference type="PANTHER" id="PTHR12592:SF0">
    <property type="entry name" value="ATP-DEPENDENT (S)-NAD(P)H-HYDRATE DEHYDRATASE"/>
    <property type="match status" value="1"/>
</dbReference>
<dbReference type="EMBL" id="JBHSRD010000004">
    <property type="protein sequence ID" value="MFC6007950.1"/>
    <property type="molecule type" value="Genomic_DNA"/>
</dbReference>
<evidence type="ECO:0000256" key="18">
    <source>
        <dbReference type="HAMAP-Rule" id="MF_01966"/>
    </source>
</evidence>
<dbReference type="Gene3D" id="3.40.50.10260">
    <property type="entry name" value="YjeF N-terminal domain"/>
    <property type="match status" value="1"/>
</dbReference>
<feature type="binding site" evidence="18">
    <location>
        <position position="164"/>
    </location>
    <ligand>
        <name>(6S)-NADPHX</name>
        <dbReference type="ChEBI" id="CHEBI:64076"/>
    </ligand>
</feature>
<evidence type="ECO:0000256" key="5">
    <source>
        <dbReference type="ARBA" id="ARBA00022723"/>
    </source>
</evidence>
<evidence type="ECO:0000256" key="11">
    <source>
        <dbReference type="ARBA" id="ARBA00023235"/>
    </source>
</evidence>
<name>A0ABW1JFZ4_9ACTN</name>
<keyword evidence="6 17" id="KW-0547">Nucleotide-binding</keyword>
<comment type="similarity">
    <text evidence="3 19">In the N-terminal section; belongs to the NnrE/AIBP family.</text>
</comment>
<evidence type="ECO:0000313" key="22">
    <source>
        <dbReference type="EMBL" id="MFC6007950.1"/>
    </source>
</evidence>
<dbReference type="SUPFAM" id="SSF64153">
    <property type="entry name" value="YjeF N-terminal domain-like"/>
    <property type="match status" value="1"/>
</dbReference>
<comment type="catalytic activity">
    <reaction evidence="15 17 19">
        <text>(6S)-NADHX + ADP = AMP + phosphate + NADH + H(+)</text>
        <dbReference type="Rhea" id="RHEA:32223"/>
        <dbReference type="ChEBI" id="CHEBI:15378"/>
        <dbReference type="ChEBI" id="CHEBI:43474"/>
        <dbReference type="ChEBI" id="CHEBI:57945"/>
        <dbReference type="ChEBI" id="CHEBI:64074"/>
        <dbReference type="ChEBI" id="CHEBI:456215"/>
        <dbReference type="ChEBI" id="CHEBI:456216"/>
        <dbReference type="EC" id="4.2.1.136"/>
    </reaction>
</comment>
<proteinExistence type="inferred from homology"/>
<feature type="binding site" evidence="17">
    <location>
        <position position="314"/>
    </location>
    <ligand>
        <name>(6S)-NADPHX</name>
        <dbReference type="ChEBI" id="CHEBI:64076"/>
    </ligand>
</feature>
<keyword evidence="12 17" id="KW-0456">Lyase</keyword>
<keyword evidence="5 18" id="KW-0479">Metal-binding</keyword>
<comment type="subunit">
    <text evidence="17">Homotetramer.</text>
</comment>
<feature type="binding site" evidence="18">
    <location>
        <begin position="62"/>
        <end position="66"/>
    </location>
    <ligand>
        <name>(6S)-NADPHX</name>
        <dbReference type="ChEBI" id="CHEBI:64076"/>
    </ligand>
</feature>
<dbReference type="CDD" id="cd01171">
    <property type="entry name" value="YXKO-related"/>
    <property type="match status" value="1"/>
</dbReference>
<dbReference type="InterPro" id="IPR036652">
    <property type="entry name" value="YjeF_N_dom_sf"/>
</dbReference>
<dbReference type="PANTHER" id="PTHR12592">
    <property type="entry name" value="ATP-DEPENDENT (S)-NAD(P)H-HYDRATE DEHYDRATASE FAMILY MEMBER"/>
    <property type="match status" value="1"/>
</dbReference>
<dbReference type="Pfam" id="PF03853">
    <property type="entry name" value="YjeF_N"/>
    <property type="match status" value="1"/>
</dbReference>
<feature type="binding site" evidence="17">
    <location>
        <position position="360"/>
    </location>
    <ligand>
        <name>(6S)-NADPHX</name>
        <dbReference type="ChEBI" id="CHEBI:64076"/>
    </ligand>
</feature>
<dbReference type="PROSITE" id="PS51385">
    <property type="entry name" value="YJEF_N"/>
    <property type="match status" value="1"/>
</dbReference>
<dbReference type="InterPro" id="IPR000631">
    <property type="entry name" value="CARKD"/>
</dbReference>
<dbReference type="HAMAP" id="MF_01966">
    <property type="entry name" value="NADHX_epimerase"/>
    <property type="match status" value="1"/>
</dbReference>
<dbReference type="PROSITE" id="PS51383">
    <property type="entry name" value="YJEF_C_3"/>
    <property type="match status" value="1"/>
</dbReference>
<protein>
    <recommendedName>
        <fullName evidence="19">Bifunctional NAD(P)H-hydrate repair enzyme</fullName>
    </recommendedName>
    <alternativeName>
        <fullName evidence="19">Nicotinamide nucleotide repair protein</fullName>
    </alternativeName>
    <domain>
        <recommendedName>
            <fullName evidence="19">ADP-dependent (S)-NAD(P)H-hydrate dehydratase</fullName>
            <ecNumber evidence="19">4.2.1.136</ecNumber>
        </recommendedName>
        <alternativeName>
            <fullName evidence="19">ADP-dependent NAD(P)HX dehydratase</fullName>
        </alternativeName>
    </domain>
    <domain>
        <recommendedName>
            <fullName evidence="19">NAD(P)H-hydrate epimerase</fullName>
            <ecNumber evidence="19">5.1.99.6</ecNumber>
        </recommendedName>
    </domain>
</protein>
<keyword evidence="8 17" id="KW-0521">NADP</keyword>
<keyword evidence="9 18" id="KW-0630">Potassium</keyword>
<evidence type="ECO:0000256" key="9">
    <source>
        <dbReference type="ARBA" id="ARBA00022958"/>
    </source>
</evidence>
<evidence type="ECO:0000256" key="10">
    <source>
        <dbReference type="ARBA" id="ARBA00023027"/>
    </source>
</evidence>
<dbReference type="PIRSF" id="PIRSF017184">
    <property type="entry name" value="Nnr"/>
    <property type="match status" value="1"/>
</dbReference>
<evidence type="ECO:0000256" key="1">
    <source>
        <dbReference type="ARBA" id="ARBA00000013"/>
    </source>
</evidence>
<evidence type="ECO:0000256" key="6">
    <source>
        <dbReference type="ARBA" id="ARBA00022741"/>
    </source>
</evidence>
<feature type="binding site" evidence="17">
    <location>
        <position position="264"/>
    </location>
    <ligand>
        <name>(6S)-NADPHX</name>
        <dbReference type="ChEBI" id="CHEBI:64076"/>
    </ligand>
</feature>
<keyword evidence="7 17" id="KW-0067">ATP-binding</keyword>
<evidence type="ECO:0000256" key="17">
    <source>
        <dbReference type="HAMAP-Rule" id="MF_01965"/>
    </source>
</evidence>
<feature type="binding site" evidence="17">
    <location>
        <begin position="402"/>
        <end position="406"/>
    </location>
    <ligand>
        <name>AMP</name>
        <dbReference type="ChEBI" id="CHEBI:456215"/>
    </ligand>
</feature>
<comment type="catalytic activity">
    <reaction evidence="16 17 19">
        <text>(6S)-NADPHX + ADP = AMP + phosphate + NADPH + H(+)</text>
        <dbReference type="Rhea" id="RHEA:32235"/>
        <dbReference type="ChEBI" id="CHEBI:15378"/>
        <dbReference type="ChEBI" id="CHEBI:43474"/>
        <dbReference type="ChEBI" id="CHEBI:57783"/>
        <dbReference type="ChEBI" id="CHEBI:64076"/>
        <dbReference type="ChEBI" id="CHEBI:456215"/>
        <dbReference type="ChEBI" id="CHEBI:456216"/>
        <dbReference type="EC" id="4.2.1.136"/>
    </reaction>
</comment>
<evidence type="ECO:0000256" key="14">
    <source>
        <dbReference type="ARBA" id="ARBA00025153"/>
    </source>
</evidence>
<accession>A0ABW1JFZ4</accession>
<dbReference type="InterPro" id="IPR030677">
    <property type="entry name" value="Nnr"/>
</dbReference>
<reference evidence="23" key="1">
    <citation type="journal article" date="2019" name="Int. J. Syst. Evol. Microbiol.">
        <title>The Global Catalogue of Microorganisms (GCM) 10K type strain sequencing project: providing services to taxonomists for standard genome sequencing and annotation.</title>
        <authorList>
            <consortium name="The Broad Institute Genomics Platform"/>
            <consortium name="The Broad Institute Genome Sequencing Center for Infectious Disease"/>
            <person name="Wu L."/>
            <person name="Ma J."/>
        </authorList>
    </citation>
    <scope>NUCLEOTIDE SEQUENCE [LARGE SCALE GENOMIC DNA]</scope>
    <source>
        <strain evidence="23">KACC 14249</strain>
    </source>
</reference>
<feature type="binding site" evidence="18">
    <location>
        <begin position="136"/>
        <end position="142"/>
    </location>
    <ligand>
        <name>(6S)-NADPHX</name>
        <dbReference type="ChEBI" id="CHEBI:64076"/>
    </ligand>
</feature>
<dbReference type="Gene3D" id="3.40.1190.20">
    <property type="match status" value="1"/>
</dbReference>
<dbReference type="RefSeq" id="WP_345715361.1">
    <property type="nucleotide sequence ID" value="NZ_BAABFP010000002.1"/>
</dbReference>
<keyword evidence="13" id="KW-0511">Multifunctional enzyme</keyword>
<dbReference type="Pfam" id="PF01256">
    <property type="entry name" value="Carb_kinase"/>
    <property type="match status" value="1"/>
</dbReference>
<dbReference type="HAMAP" id="MF_01965">
    <property type="entry name" value="NADHX_dehydratase"/>
    <property type="match status" value="1"/>
</dbReference>
<evidence type="ECO:0000256" key="4">
    <source>
        <dbReference type="ARBA" id="ARBA00009524"/>
    </source>
</evidence>
<comment type="cofactor">
    <cofactor evidence="17">
        <name>Mg(2+)</name>
        <dbReference type="ChEBI" id="CHEBI:18420"/>
    </cofactor>
</comment>
<comment type="catalytic activity">
    <reaction evidence="1 18 19">
        <text>(6R)-NADHX = (6S)-NADHX</text>
        <dbReference type="Rhea" id="RHEA:32215"/>
        <dbReference type="ChEBI" id="CHEBI:64074"/>
        <dbReference type="ChEBI" id="CHEBI:64075"/>
        <dbReference type="EC" id="5.1.99.6"/>
    </reaction>
</comment>
<feature type="binding site" evidence="18">
    <location>
        <position position="63"/>
    </location>
    <ligand>
        <name>K(+)</name>
        <dbReference type="ChEBI" id="CHEBI:29103"/>
    </ligand>
</feature>
<comment type="cofactor">
    <cofactor evidence="18 19">
        <name>K(+)</name>
        <dbReference type="ChEBI" id="CHEBI:29103"/>
    </cofactor>
    <text evidence="18 19">Binds 1 potassium ion per subunit.</text>
</comment>
<evidence type="ECO:0000256" key="2">
    <source>
        <dbReference type="ARBA" id="ARBA00000909"/>
    </source>
</evidence>
<evidence type="ECO:0000256" key="3">
    <source>
        <dbReference type="ARBA" id="ARBA00006001"/>
    </source>
</evidence>
<evidence type="ECO:0000259" key="20">
    <source>
        <dbReference type="PROSITE" id="PS51383"/>
    </source>
</evidence>
<comment type="similarity">
    <text evidence="17">Belongs to the NnrD/CARKD family.</text>
</comment>
<evidence type="ECO:0000256" key="19">
    <source>
        <dbReference type="PIRNR" id="PIRNR017184"/>
    </source>
</evidence>
<feature type="domain" description="YjeF N-terminal" evidence="21">
    <location>
        <begin position="10"/>
        <end position="221"/>
    </location>
</feature>
<evidence type="ECO:0000256" key="15">
    <source>
        <dbReference type="ARBA" id="ARBA00048238"/>
    </source>
</evidence>
<feature type="binding site" evidence="17">
    <location>
        <position position="437"/>
    </location>
    <ligand>
        <name>AMP</name>
        <dbReference type="ChEBI" id="CHEBI:456215"/>
    </ligand>
</feature>
<feature type="domain" description="YjeF C-terminal" evidence="20">
    <location>
        <begin position="229"/>
        <end position="494"/>
    </location>
</feature>
<gene>
    <name evidence="18" type="primary">nnrE</name>
    <name evidence="17" type="synonym">nnrD</name>
    <name evidence="22" type="ORF">ACFQDO_12515</name>
</gene>